<dbReference type="GO" id="GO:0005886">
    <property type="term" value="C:plasma membrane"/>
    <property type="evidence" value="ECO:0007669"/>
    <property type="project" value="UniProtKB-SubCell"/>
</dbReference>
<feature type="transmembrane region" description="Helical" evidence="8">
    <location>
        <begin position="320"/>
        <end position="338"/>
    </location>
</feature>
<sequence>MQTLRKTVFWPSFGLLLFAIIYSMSQATAFLAQMKALNAALLANFGSLFSLTSFLMLCLLLVLLLSPLGKIRIGGADAQPLLSRWKWFSISICTTIATGILFWGTAEPLYHYGSPPAAAKLAAQSPEAAQFALSTLYLHWSFTPYAIYCLPALLFALAHYNYGAKYSLSALLFPFLKAKKEGGFHSFKGLSSTIDSLCLFALVAGMASSLGAGLLTLAGGLSSQFGWTSNNNMLLLLCILTVLAFIISAATGLKKGIQFLSTVNIWAFIFIALSFLFLGPGQKMLPLIGGSLGEYFGHFIEKNLYNIYHPEEDWANSWTTFYWANWMAWAPITALFLGKIAKGYTLREMLLFNWILPSIFALLWMSIFGGSALWAVQTGQDLLGSLAAHGAESIIYELMAKYAAPLMPFMALLFIFTVFLSYVTAADSNTEAMGSISMDGLKAGESPKLYIKVIWGLCIGAAAYIMVSQAGIEGIKMLSNLGGLPALLLLLSASVGLLYWMIKERFGY</sequence>
<feature type="transmembrane region" description="Helical" evidence="8">
    <location>
        <begin position="484"/>
        <end position="502"/>
    </location>
</feature>
<feature type="transmembrane region" description="Helical" evidence="8">
    <location>
        <begin position="45"/>
        <end position="66"/>
    </location>
</feature>
<feature type="transmembrane region" description="Helical" evidence="8">
    <location>
        <begin position="87"/>
        <end position="106"/>
    </location>
</feature>
<feature type="transmembrane region" description="Helical" evidence="8">
    <location>
        <begin position="233"/>
        <end position="252"/>
    </location>
</feature>
<dbReference type="EMBL" id="CP002831">
    <property type="protein sequence ID" value="AFC26733.1"/>
    <property type="molecule type" value="Genomic_DNA"/>
</dbReference>
<keyword evidence="5 8" id="KW-0812">Transmembrane</keyword>
<evidence type="ECO:0000256" key="5">
    <source>
        <dbReference type="ARBA" id="ARBA00022692"/>
    </source>
</evidence>
<organism evidence="9 10">
    <name type="scientific">Saprospira grandis (strain Lewin)</name>
    <dbReference type="NCBI Taxonomy" id="984262"/>
    <lineage>
        <taxon>Bacteria</taxon>
        <taxon>Pseudomonadati</taxon>
        <taxon>Bacteroidota</taxon>
        <taxon>Saprospiria</taxon>
        <taxon>Saprospirales</taxon>
        <taxon>Saprospiraceae</taxon>
        <taxon>Saprospira</taxon>
    </lineage>
</organism>
<gene>
    <name evidence="9" type="primary">betT</name>
    <name evidence="9" type="ordered locus">SGRA_4018</name>
</gene>
<name>H6L8K8_SAPGL</name>
<keyword evidence="7 8" id="KW-0472">Membrane</keyword>
<dbReference type="KEGG" id="sgn:SGRA_4018"/>
<feature type="transmembrane region" description="Helical" evidence="8">
    <location>
        <begin position="145"/>
        <end position="176"/>
    </location>
</feature>
<dbReference type="InterPro" id="IPR000060">
    <property type="entry name" value="BCCT_transptr"/>
</dbReference>
<feature type="transmembrane region" description="Helical" evidence="8">
    <location>
        <begin position="406"/>
        <end position="428"/>
    </location>
</feature>
<comment type="similarity">
    <text evidence="2">Belongs to the BCCT transporter (TC 2.A.15) family.</text>
</comment>
<dbReference type="RefSeq" id="WP_015694315.1">
    <property type="nucleotide sequence ID" value="NC_016940.1"/>
</dbReference>
<dbReference type="eggNOG" id="COG1292">
    <property type="taxonomic scope" value="Bacteria"/>
</dbReference>
<dbReference type="GO" id="GO:0022857">
    <property type="term" value="F:transmembrane transporter activity"/>
    <property type="evidence" value="ECO:0007669"/>
    <property type="project" value="InterPro"/>
</dbReference>
<dbReference type="PANTHER" id="PTHR30047">
    <property type="entry name" value="HIGH-AFFINITY CHOLINE TRANSPORT PROTEIN-RELATED"/>
    <property type="match status" value="1"/>
</dbReference>
<comment type="subcellular location">
    <subcellularLocation>
        <location evidence="1">Cell membrane</location>
        <topology evidence="1">Multi-pass membrane protein</topology>
    </subcellularLocation>
</comment>
<dbReference type="AlphaFoldDB" id="H6L8K8"/>
<keyword evidence="3" id="KW-0813">Transport</keyword>
<accession>H6L8K8</accession>
<dbReference type="Proteomes" id="UP000007519">
    <property type="component" value="Chromosome"/>
</dbReference>
<keyword evidence="4" id="KW-1003">Cell membrane</keyword>
<evidence type="ECO:0000256" key="6">
    <source>
        <dbReference type="ARBA" id="ARBA00022989"/>
    </source>
</evidence>
<dbReference type="HOGENOM" id="CLU_010118_6_3_10"/>
<evidence type="ECO:0000313" key="10">
    <source>
        <dbReference type="Proteomes" id="UP000007519"/>
    </source>
</evidence>
<feature type="transmembrane region" description="Helical" evidence="8">
    <location>
        <begin position="197"/>
        <end position="221"/>
    </location>
</feature>
<evidence type="ECO:0000256" key="1">
    <source>
        <dbReference type="ARBA" id="ARBA00004651"/>
    </source>
</evidence>
<feature type="transmembrane region" description="Helical" evidence="8">
    <location>
        <begin position="350"/>
        <end position="376"/>
    </location>
</feature>
<dbReference type="STRING" id="984262.SGRA_4018"/>
<evidence type="ECO:0000256" key="8">
    <source>
        <dbReference type="SAM" id="Phobius"/>
    </source>
</evidence>
<feature type="transmembrane region" description="Helical" evidence="8">
    <location>
        <begin position="259"/>
        <end position="278"/>
    </location>
</feature>
<evidence type="ECO:0000256" key="2">
    <source>
        <dbReference type="ARBA" id="ARBA00005658"/>
    </source>
</evidence>
<keyword evidence="10" id="KW-1185">Reference proteome</keyword>
<evidence type="ECO:0000256" key="7">
    <source>
        <dbReference type="ARBA" id="ARBA00023136"/>
    </source>
</evidence>
<dbReference type="PANTHER" id="PTHR30047:SF7">
    <property type="entry name" value="HIGH-AFFINITY CHOLINE TRANSPORT PROTEIN"/>
    <property type="match status" value="1"/>
</dbReference>
<reference evidence="9 10" key="1">
    <citation type="journal article" date="2012" name="Stand. Genomic Sci.">
        <title>Complete genome sequencing and analysis of Saprospira grandis str. Lewin, a predatory marine bacterium.</title>
        <authorList>
            <person name="Saw J.H."/>
            <person name="Yuryev A."/>
            <person name="Kanbe M."/>
            <person name="Hou S."/>
            <person name="Young A.G."/>
            <person name="Aizawa S."/>
            <person name="Alam M."/>
        </authorList>
    </citation>
    <scope>NUCLEOTIDE SEQUENCE [LARGE SCALE GENOMIC DNA]</scope>
    <source>
        <strain evidence="9 10">Lewin</strain>
    </source>
</reference>
<dbReference type="OrthoDB" id="9775735at2"/>
<feature type="transmembrane region" description="Helical" evidence="8">
    <location>
        <begin position="449"/>
        <end position="472"/>
    </location>
</feature>
<dbReference type="Pfam" id="PF02028">
    <property type="entry name" value="BCCT"/>
    <property type="match status" value="1"/>
</dbReference>
<evidence type="ECO:0000256" key="4">
    <source>
        <dbReference type="ARBA" id="ARBA00022475"/>
    </source>
</evidence>
<proteinExistence type="inferred from homology"/>
<keyword evidence="6 8" id="KW-1133">Transmembrane helix</keyword>
<protein>
    <submittedName>
        <fullName evidence="9">BCCT transporter</fullName>
    </submittedName>
</protein>
<feature type="transmembrane region" description="Helical" evidence="8">
    <location>
        <begin position="7"/>
        <end position="25"/>
    </location>
</feature>
<evidence type="ECO:0000256" key="3">
    <source>
        <dbReference type="ARBA" id="ARBA00022448"/>
    </source>
</evidence>
<evidence type="ECO:0000313" key="9">
    <source>
        <dbReference type="EMBL" id="AFC26733.1"/>
    </source>
</evidence>